<feature type="domain" description="HDOD" evidence="1">
    <location>
        <begin position="17"/>
        <end position="213"/>
    </location>
</feature>
<proteinExistence type="predicted"/>
<dbReference type="PROSITE" id="PS51833">
    <property type="entry name" value="HDOD"/>
    <property type="match status" value="1"/>
</dbReference>
<dbReference type="InterPro" id="IPR013976">
    <property type="entry name" value="HDOD"/>
</dbReference>
<dbReference type="Pfam" id="PF08668">
    <property type="entry name" value="HDOD"/>
    <property type="match status" value="1"/>
</dbReference>
<dbReference type="EMBL" id="UOFD01000057">
    <property type="protein sequence ID" value="VAW53074.1"/>
    <property type="molecule type" value="Genomic_DNA"/>
</dbReference>
<organism evidence="2">
    <name type="scientific">hydrothermal vent metagenome</name>
    <dbReference type="NCBI Taxonomy" id="652676"/>
    <lineage>
        <taxon>unclassified sequences</taxon>
        <taxon>metagenomes</taxon>
        <taxon>ecological metagenomes</taxon>
    </lineage>
</organism>
<dbReference type="PANTHER" id="PTHR33525">
    <property type="match status" value="1"/>
</dbReference>
<protein>
    <recommendedName>
        <fullName evidence="1">HDOD domain-containing protein</fullName>
    </recommendedName>
</protein>
<dbReference type="Gene3D" id="1.10.3210.10">
    <property type="entry name" value="Hypothetical protein af1432"/>
    <property type="match status" value="1"/>
</dbReference>
<gene>
    <name evidence="2" type="ORF">MNBD_GAMMA06-1939</name>
</gene>
<sequence length="282" mass="30632">MNSHQLLQKEMEQEQGFPVLPADISCLLKTLNNDEIGYTQLASELEKFPSIVIKIIATANSAWASPVNPITTLRDSCARIGVPAVRSISIALSIAEVFDPSRCSPFDPKIFWVSALLTAEAAYICAKDNPDICPNTARLAGLLHNIGLLWLATQKPAETASIISLKNNNEIESISEGFTEELGVNLYTTGSYLASCINLPNVIVAAIASPAVPSNDEDPLITNHRNAQNLAASVLFGFEQQSEQQSEQQDKKTNKLNDTPCFEQLSDKLPGIQTLAQALFFS</sequence>
<reference evidence="2" key="1">
    <citation type="submission" date="2018-06" db="EMBL/GenBank/DDBJ databases">
        <authorList>
            <person name="Zhirakovskaya E."/>
        </authorList>
    </citation>
    <scope>NUCLEOTIDE SEQUENCE</scope>
</reference>
<dbReference type="PANTHER" id="PTHR33525:SF3">
    <property type="entry name" value="RIBONUCLEASE Y"/>
    <property type="match status" value="1"/>
</dbReference>
<evidence type="ECO:0000259" key="1">
    <source>
        <dbReference type="PROSITE" id="PS51833"/>
    </source>
</evidence>
<accession>A0A3B0XAT9</accession>
<name>A0A3B0XAT9_9ZZZZ</name>
<evidence type="ECO:0000313" key="2">
    <source>
        <dbReference type="EMBL" id="VAW53074.1"/>
    </source>
</evidence>
<dbReference type="SUPFAM" id="SSF109604">
    <property type="entry name" value="HD-domain/PDEase-like"/>
    <property type="match status" value="1"/>
</dbReference>
<dbReference type="AlphaFoldDB" id="A0A3B0XAT9"/>
<dbReference type="InterPro" id="IPR052340">
    <property type="entry name" value="RNase_Y/CdgJ"/>
</dbReference>